<accession>A0ABR9GJ53</accession>
<gene>
    <name evidence="2" type="ORF">IHE39_05250</name>
</gene>
<dbReference type="Gene3D" id="3.40.50.300">
    <property type="entry name" value="P-loop containing nucleotide triphosphate hydrolases"/>
    <property type="match status" value="1"/>
</dbReference>
<organism evidence="2 3">
    <name type="scientific">Aminobacter carboxidus</name>
    <dbReference type="NCBI Taxonomy" id="376165"/>
    <lineage>
        <taxon>Bacteria</taxon>
        <taxon>Pseudomonadati</taxon>
        <taxon>Pseudomonadota</taxon>
        <taxon>Alphaproteobacteria</taxon>
        <taxon>Hyphomicrobiales</taxon>
        <taxon>Phyllobacteriaceae</taxon>
        <taxon>Aminobacter</taxon>
    </lineage>
</organism>
<dbReference type="InterPro" id="IPR038729">
    <property type="entry name" value="Rad50/SbcC_AAA"/>
</dbReference>
<protein>
    <submittedName>
        <fullName evidence="2">AAA family ATPase</fullName>
    </submittedName>
</protein>
<dbReference type="SUPFAM" id="SSF52540">
    <property type="entry name" value="P-loop containing nucleoside triphosphate hydrolases"/>
    <property type="match status" value="1"/>
</dbReference>
<sequence length="560" mass="62899">MKNLRFEKLELLSTTERKGRTVKFHPRLTVITGENDVGKSSIIKSIYWAFGAPVRMHPEWLKAKVKARVSFTIDGDRFSIVRDGTAFGVFDDKGALLITTRSVTSELGPFLAKLLDFGLVLPNKSGVTETPPPAYMFMPFYIDQDSGWRQSLESFDNRGQYKNPRKAVVEFHSGIRPNRYYVLQARKAAVQLEITELGRDRQVLEKAVAKLNLQPAFTGTEFTELEHRESVDRLLLELRDLRAARLKSAAELADLVDGRELVSEQMRIARLAMEELGKDYAYASKAEAEIFCPTCGTSHHNDFTHKFSILDDREACAQFLRDQDDRLVDIRKRAEQVEARLSGTDALIEKVSGTLVEKEGDLTLKEVIENASANMARGLFDAQLEDIKAEVDKRAGEIVEIDAEVKTLDDKKRRKEIEAYYAELMTGFLRTLNVQRIDLDSAIKIVRKVNDTGSDQPRAVLAYHLALMKTVFRFSSALTAPMIIDSPNQQDQDATNVAAMIALIMSSRPDNGQTILGTVGLHDQKVEDGEVIELVDELSALSSDHYPQILDTMNPLLGML</sequence>
<reference evidence="2 3" key="1">
    <citation type="submission" date="2020-09" db="EMBL/GenBank/DDBJ databases">
        <title>Draft Genome Sequence of Aminobacter carboxidus type strain DSM 1086, a soil Gram-negative carboxydobacterium.</title>
        <authorList>
            <person name="Turrini P."/>
            <person name="Tescari M."/>
            <person name="Artuso I."/>
            <person name="Lugli G.A."/>
            <person name="Frangipani E."/>
            <person name="Ventura M."/>
            <person name="Visca P."/>
        </authorList>
    </citation>
    <scope>NUCLEOTIDE SEQUENCE [LARGE SCALE GENOMIC DNA]</scope>
    <source>
        <strain evidence="2 3">DSM 1086</strain>
    </source>
</reference>
<dbReference type="RefSeq" id="WP_192565726.1">
    <property type="nucleotide sequence ID" value="NZ_JACZEP010000001.1"/>
</dbReference>
<proteinExistence type="predicted"/>
<comment type="caution">
    <text evidence="2">The sequence shown here is derived from an EMBL/GenBank/DDBJ whole genome shotgun (WGS) entry which is preliminary data.</text>
</comment>
<evidence type="ECO:0000259" key="1">
    <source>
        <dbReference type="Pfam" id="PF13476"/>
    </source>
</evidence>
<feature type="domain" description="Rad50/SbcC-type AAA" evidence="1">
    <location>
        <begin position="19"/>
        <end position="52"/>
    </location>
</feature>
<evidence type="ECO:0000313" key="2">
    <source>
        <dbReference type="EMBL" id="MBE1203694.1"/>
    </source>
</evidence>
<dbReference type="EMBL" id="JACZEP010000001">
    <property type="protein sequence ID" value="MBE1203694.1"/>
    <property type="molecule type" value="Genomic_DNA"/>
</dbReference>
<evidence type="ECO:0000313" key="3">
    <source>
        <dbReference type="Proteomes" id="UP000598227"/>
    </source>
</evidence>
<keyword evidence="3" id="KW-1185">Reference proteome</keyword>
<dbReference type="Pfam" id="PF13476">
    <property type="entry name" value="AAA_23"/>
    <property type="match status" value="1"/>
</dbReference>
<name>A0ABR9GJ53_9HYPH</name>
<dbReference type="Proteomes" id="UP000598227">
    <property type="component" value="Unassembled WGS sequence"/>
</dbReference>
<dbReference type="InterPro" id="IPR027417">
    <property type="entry name" value="P-loop_NTPase"/>
</dbReference>